<protein>
    <submittedName>
        <fullName evidence="3">Transposase</fullName>
    </submittedName>
</protein>
<dbReference type="InterPro" id="IPR025161">
    <property type="entry name" value="IS402-like_dom"/>
</dbReference>
<gene>
    <name evidence="3" type="ORF">FSC10_11475</name>
</gene>
<dbReference type="Pfam" id="PF13340">
    <property type="entry name" value="DUF4096"/>
    <property type="match status" value="1"/>
</dbReference>
<keyword evidence="1" id="KW-0812">Transmembrane</keyword>
<feature type="transmembrane region" description="Helical" evidence="1">
    <location>
        <begin position="12"/>
        <end position="35"/>
    </location>
</feature>
<feature type="domain" description="Insertion element IS402-like" evidence="2">
    <location>
        <begin position="44"/>
        <end position="83"/>
    </location>
</feature>
<name>A0AAE6WXI6_9GAMM</name>
<evidence type="ECO:0000259" key="2">
    <source>
        <dbReference type="Pfam" id="PF13340"/>
    </source>
</evidence>
<proteinExistence type="predicted"/>
<evidence type="ECO:0000256" key="1">
    <source>
        <dbReference type="SAM" id="Phobius"/>
    </source>
</evidence>
<accession>A0AAE6WXI6</accession>
<evidence type="ECO:0000313" key="4">
    <source>
        <dbReference type="Proteomes" id="UP000503505"/>
    </source>
</evidence>
<evidence type="ECO:0000313" key="3">
    <source>
        <dbReference type="EMBL" id="QIC67937.1"/>
    </source>
</evidence>
<keyword evidence="1" id="KW-1133">Transmembrane helix</keyword>
<organism evidence="3 4">
    <name type="scientific">Acinetobacter schindleri</name>
    <dbReference type="NCBI Taxonomy" id="108981"/>
    <lineage>
        <taxon>Bacteria</taxon>
        <taxon>Pseudomonadati</taxon>
        <taxon>Pseudomonadota</taxon>
        <taxon>Gammaproteobacteria</taxon>
        <taxon>Moraxellales</taxon>
        <taxon>Moraxellaceae</taxon>
        <taxon>Acinetobacter</taxon>
    </lineage>
</organism>
<reference evidence="3 4" key="1">
    <citation type="submission" date="2019-09" db="EMBL/GenBank/DDBJ databases">
        <title>Non-baumannii Acinetobacter spp. carrying blaNDM-1 isolated in China.</title>
        <authorList>
            <person name="Cui C."/>
            <person name="Chen C."/>
            <person name="Sun J."/>
            <person name="Liu Y."/>
        </authorList>
    </citation>
    <scope>NUCLEOTIDE SEQUENCE [LARGE SCALE GENOMIC DNA]</scope>
    <source>
        <strain evidence="3 4">HZE23-1</strain>
    </source>
</reference>
<sequence length="89" mass="10490">MGAINSLLSSFHFYIFQLPVLFLPIIFSSKFNILYDYMVITAQKNSKNIIEAILWRLCTGATWHDIPQELCPLQTAYNRFHHRQVKILF</sequence>
<dbReference type="Proteomes" id="UP000503505">
    <property type="component" value="Chromosome"/>
</dbReference>
<dbReference type="EMBL" id="CP044463">
    <property type="protein sequence ID" value="QIC67937.1"/>
    <property type="molecule type" value="Genomic_DNA"/>
</dbReference>
<dbReference type="AlphaFoldDB" id="A0AAE6WXI6"/>
<keyword evidence="1" id="KW-0472">Membrane</keyword>